<comment type="pathway">
    <text evidence="2">Glycan metabolism; L-arabinan degradation.</text>
</comment>
<keyword evidence="10" id="KW-1185">Reference proteome</keyword>
<dbReference type="PANTHER" id="PTHR31776:SF0">
    <property type="entry name" value="ALPHA-L-ARABINOFURANOSIDASE 1"/>
    <property type="match status" value="1"/>
</dbReference>
<evidence type="ECO:0000256" key="7">
    <source>
        <dbReference type="ARBA" id="ARBA00023180"/>
    </source>
</evidence>
<dbReference type="InParanoid" id="A0A1V8TMV7"/>
<dbReference type="Gene3D" id="3.20.20.80">
    <property type="entry name" value="Glycosidases"/>
    <property type="match status" value="1"/>
</dbReference>
<proteinExistence type="inferred from homology"/>
<evidence type="ECO:0000313" key="10">
    <source>
        <dbReference type="Proteomes" id="UP000192596"/>
    </source>
</evidence>
<dbReference type="STRING" id="1507870.A0A1V8TMV7"/>
<evidence type="ECO:0000256" key="6">
    <source>
        <dbReference type="ARBA" id="ARBA00022801"/>
    </source>
</evidence>
<dbReference type="Gene3D" id="2.60.40.1180">
    <property type="entry name" value="Golgi alpha-mannosidase II"/>
    <property type="match status" value="1"/>
</dbReference>
<comment type="similarity">
    <text evidence="3">Belongs to the glycosyl hydrolase 51 family.</text>
</comment>
<dbReference type="SUPFAM" id="SSF51445">
    <property type="entry name" value="(Trans)glycosidases"/>
    <property type="match status" value="1"/>
</dbReference>
<organism evidence="9 10">
    <name type="scientific">Cryoendolithus antarcticus</name>
    <dbReference type="NCBI Taxonomy" id="1507870"/>
    <lineage>
        <taxon>Eukaryota</taxon>
        <taxon>Fungi</taxon>
        <taxon>Dikarya</taxon>
        <taxon>Ascomycota</taxon>
        <taxon>Pezizomycotina</taxon>
        <taxon>Dothideomycetes</taxon>
        <taxon>Dothideomycetidae</taxon>
        <taxon>Cladosporiales</taxon>
        <taxon>Cladosporiaceae</taxon>
        <taxon>Cryoendolithus</taxon>
    </lineage>
</organism>
<dbReference type="UniPathway" id="UPA00667"/>
<dbReference type="EMBL" id="NAJO01000004">
    <property type="protein sequence ID" value="OQO12578.1"/>
    <property type="molecule type" value="Genomic_DNA"/>
</dbReference>
<sequence>MASQGLGVLCSYARQNGTPGLPATLWNIIAAFKTFAVAAALLGAAQAVDVNVRANGGNVTGKFDKFGYGFLHEDINNSGDGGIYAELIQNRAFQYSPSYPVSTAHYSPINGASLGIEFVSPPLSSALPASLRVSATNTTGQVGFQNEGYWGIDVRVQKYTGSFWTKGAYKGEFTAWLKSNLTTDVFGRVQVQSKSVADAWTEHKFELTPSVAAPSSNNTFAVTFDPAGTSNGTLDFNLISLFPPTYKGRANGLRIDIAEALEEMNPTYLRFPGGNMLEGLRLGAEWDWKDSIGPLRERPGFEGVWGYQQTHGLGLVEYLEWAEDMGLHFAVGLYAGLALNGNYTTEAELQPYIQDALNEIEFIISPVTSTWGARRAELGHPEPFELNYVELGNEDWLAGFPGGWESYKAYRFPLMYEAVSKAYPDIQIIASSASSDPNPETAATDGLDFPADVLGDYHPYREPDQLVDEFDRFDNDFGHIVGEVAAVHVNGGIEWLGLLNPYPWWIGAVGESVSLIGYERNSDRIPMVLYAPVLKNINRFQWSITLIQFAADPALTTRAVTWYVWSLFAHHPITHTLPTTSTSDYGPLYWGAGRDDDRGGALVWKGAVFNTTNSSSVPVTVNFQGVRRGTKAKLTVLTNPGGDPFAYNDPFTGVNIVKTTETELVAGPRGGFKFSLPELSVAVLDTDVAAVSKDPPHHYWGKPKHWRGHGRGW</sequence>
<dbReference type="InterPro" id="IPR013780">
    <property type="entry name" value="Glyco_hydro_b"/>
</dbReference>
<dbReference type="SMART" id="SM00813">
    <property type="entry name" value="Alpha-L-AF_C"/>
    <property type="match status" value="1"/>
</dbReference>
<name>A0A1V8TMV7_9PEZI</name>
<evidence type="ECO:0000259" key="8">
    <source>
        <dbReference type="SMART" id="SM00813"/>
    </source>
</evidence>
<accession>A0A1V8TMV7</accession>
<gene>
    <name evidence="9" type="ORF">B0A48_02040</name>
</gene>
<reference evidence="10" key="1">
    <citation type="submission" date="2017-03" db="EMBL/GenBank/DDBJ databases">
        <title>Genomes of endolithic fungi from Antarctica.</title>
        <authorList>
            <person name="Coleine C."/>
            <person name="Masonjones S."/>
            <person name="Stajich J.E."/>
        </authorList>
    </citation>
    <scope>NUCLEOTIDE SEQUENCE [LARGE SCALE GENOMIC DNA]</scope>
    <source>
        <strain evidence="10">CCFEE 5527</strain>
    </source>
</reference>
<dbReference type="GO" id="GO:0031222">
    <property type="term" value="P:arabinan catabolic process"/>
    <property type="evidence" value="ECO:0007669"/>
    <property type="project" value="UniProtKB-UniPathway"/>
</dbReference>
<dbReference type="InterPro" id="IPR010720">
    <property type="entry name" value="Alpha-L-AF_C"/>
</dbReference>
<feature type="domain" description="Alpha-L-arabinofuranosidase C-terminal" evidence="8">
    <location>
        <begin position="504"/>
        <end position="680"/>
    </location>
</feature>
<dbReference type="OrthoDB" id="406864at2759"/>
<protein>
    <recommendedName>
        <fullName evidence="4">non-reducing end alpha-L-arabinofuranosidase</fullName>
        <ecNumber evidence="4">3.2.1.55</ecNumber>
    </recommendedName>
</protein>
<dbReference type="InterPro" id="IPR017853">
    <property type="entry name" value="GH"/>
</dbReference>
<evidence type="ECO:0000256" key="3">
    <source>
        <dbReference type="ARBA" id="ARBA00007186"/>
    </source>
</evidence>
<dbReference type="Pfam" id="PF22848">
    <property type="entry name" value="ASD1_dom"/>
    <property type="match status" value="1"/>
</dbReference>
<evidence type="ECO:0000256" key="5">
    <source>
        <dbReference type="ARBA" id="ARBA00022729"/>
    </source>
</evidence>
<keyword evidence="5" id="KW-0732">Signal</keyword>
<dbReference type="GO" id="GO:0046373">
    <property type="term" value="P:L-arabinose metabolic process"/>
    <property type="evidence" value="ECO:0007669"/>
    <property type="project" value="InterPro"/>
</dbReference>
<comment type="caution">
    <text evidence="9">The sequence shown here is derived from an EMBL/GenBank/DDBJ whole genome shotgun (WGS) entry which is preliminary data.</text>
</comment>
<dbReference type="PANTHER" id="PTHR31776">
    <property type="entry name" value="ALPHA-L-ARABINOFURANOSIDASE 1"/>
    <property type="match status" value="1"/>
</dbReference>
<evidence type="ECO:0000256" key="1">
    <source>
        <dbReference type="ARBA" id="ARBA00001462"/>
    </source>
</evidence>
<dbReference type="InterPro" id="IPR051563">
    <property type="entry name" value="Glycosyl_Hydrolase_51"/>
</dbReference>
<dbReference type="GO" id="GO:0046556">
    <property type="term" value="F:alpha-L-arabinofuranosidase activity"/>
    <property type="evidence" value="ECO:0007669"/>
    <property type="project" value="UniProtKB-EC"/>
</dbReference>
<evidence type="ECO:0000313" key="9">
    <source>
        <dbReference type="EMBL" id="OQO12578.1"/>
    </source>
</evidence>
<evidence type="ECO:0000256" key="4">
    <source>
        <dbReference type="ARBA" id="ARBA00012670"/>
    </source>
</evidence>
<evidence type="ECO:0000256" key="2">
    <source>
        <dbReference type="ARBA" id="ARBA00004834"/>
    </source>
</evidence>
<dbReference type="InterPro" id="IPR055235">
    <property type="entry name" value="ASD1_cat"/>
</dbReference>
<dbReference type="EC" id="3.2.1.55" evidence="4"/>
<dbReference type="Pfam" id="PF06964">
    <property type="entry name" value="Alpha-L-AF_C"/>
    <property type="match status" value="1"/>
</dbReference>
<dbReference type="Proteomes" id="UP000192596">
    <property type="component" value="Unassembled WGS sequence"/>
</dbReference>
<comment type="catalytic activity">
    <reaction evidence="1">
        <text>Hydrolysis of terminal non-reducing alpha-L-arabinofuranoside residues in alpha-L-arabinosides.</text>
        <dbReference type="EC" id="3.2.1.55"/>
    </reaction>
</comment>
<dbReference type="AlphaFoldDB" id="A0A1V8TMV7"/>
<keyword evidence="7" id="KW-0325">Glycoprotein</keyword>
<keyword evidence="6" id="KW-0378">Hydrolase</keyword>